<accession>A0A9E8GHW9</accession>
<protein>
    <recommendedName>
        <fullName evidence="4">DUF3307 domain-containing protein</fullName>
    </recommendedName>
</protein>
<dbReference type="Pfam" id="PF11750">
    <property type="entry name" value="DUF3307"/>
    <property type="match status" value="1"/>
</dbReference>
<reference evidence="2" key="1">
    <citation type="submission" date="2022-09" db="EMBL/GenBank/DDBJ databases">
        <authorList>
            <person name="Cebeci A."/>
            <person name="Ture M."/>
            <person name="Alemdag M."/>
            <person name="Altinok I."/>
        </authorList>
    </citation>
    <scope>NUCLEOTIDE SEQUENCE</scope>
</reference>
<feature type="transmembrane region" description="Helical" evidence="1">
    <location>
        <begin position="66"/>
        <end position="81"/>
    </location>
</feature>
<keyword evidence="1" id="KW-0812">Transmembrane</keyword>
<evidence type="ECO:0000313" key="3">
    <source>
        <dbReference type="Proteomes" id="UP001163735"/>
    </source>
</evidence>
<sequence>MTSFDLPMMLLSTLVLKHFVFDFAYQPPYQWRNKGTYGHMGGIQHSGFHSIATCIILLIYPVPIEKVLVLVLFEFIAHYHIDWAKMSINKKMGWKADTHEEFWILLGFDQLLHIQCYIFIVLVAL</sequence>
<keyword evidence="1" id="KW-0472">Membrane</keyword>
<evidence type="ECO:0008006" key="4">
    <source>
        <dbReference type="Google" id="ProtNLM"/>
    </source>
</evidence>
<keyword evidence="3" id="KW-1185">Reference proteome</keyword>
<feature type="transmembrane region" description="Helical" evidence="1">
    <location>
        <begin position="102"/>
        <end position="124"/>
    </location>
</feature>
<gene>
    <name evidence="2" type="ORF">APT65_00127</name>
</gene>
<dbReference type="InterPro" id="IPR021737">
    <property type="entry name" value="Phage_phiKZ_Orf197"/>
</dbReference>
<proteinExistence type="predicted"/>
<dbReference type="EMBL" id="OP491958">
    <property type="protein sequence ID" value="UZV39730.1"/>
    <property type="molecule type" value="Genomic_DNA"/>
</dbReference>
<organism evidence="2 3">
    <name type="scientific">Aeromonas phage APT65</name>
    <dbReference type="NCBI Taxonomy" id="2982914"/>
    <lineage>
        <taxon>Viruses</taxon>
        <taxon>Duplodnaviria</taxon>
        <taxon>Heunggongvirae</taxon>
        <taxon>Uroviricota</taxon>
        <taxon>Caudoviricetes</taxon>
        <taxon>Aquaneticvirus</taxon>
        <taxon>Aquaneticvirus ApT65</taxon>
    </lineage>
</organism>
<dbReference type="Proteomes" id="UP001163735">
    <property type="component" value="Segment"/>
</dbReference>
<keyword evidence="1" id="KW-1133">Transmembrane helix</keyword>
<name>A0A9E8GHW9_9CAUD</name>
<evidence type="ECO:0000256" key="1">
    <source>
        <dbReference type="SAM" id="Phobius"/>
    </source>
</evidence>
<evidence type="ECO:0000313" key="2">
    <source>
        <dbReference type="EMBL" id="UZV39730.1"/>
    </source>
</evidence>